<comment type="caution">
    <text evidence="2">The sequence shown here is derived from an EMBL/GenBank/DDBJ whole genome shotgun (WGS) entry which is preliminary data.</text>
</comment>
<keyword evidence="3" id="KW-1185">Reference proteome</keyword>
<proteinExistence type="predicted"/>
<accession>A0A166BES8</accession>
<keyword evidence="1" id="KW-0812">Transmembrane</keyword>
<dbReference type="AlphaFoldDB" id="A0A166BES8"/>
<sequence length="183" mass="21311">MLNILAMIILIIILFIIIFLYIGIKISINYKKTGPKFEGFVNILILKRIKIYSITLLEDKSEDKDFKKIYKLSKPFLKDFKIFLNKFLKCVKVESLENHVILGLTSYSDTVKYIGYIWIVSLLISNTFPNAKLSAEPCFTEEIIDFKGKGNIKINLLKLIKPTLELLSKKEIRKFIRDVKNEL</sequence>
<protein>
    <recommendedName>
        <fullName evidence="4">DUF2953 domain-containing protein</fullName>
    </recommendedName>
</protein>
<dbReference type="Proteomes" id="UP000077428">
    <property type="component" value="Unassembled WGS sequence"/>
</dbReference>
<name>A0A166BES8_METOA</name>
<keyword evidence="1" id="KW-0472">Membrane</keyword>
<evidence type="ECO:0008006" key="4">
    <source>
        <dbReference type="Google" id="ProtNLM"/>
    </source>
</evidence>
<dbReference type="PATRIC" id="fig|66851.6.peg.875"/>
<feature type="transmembrane region" description="Helical" evidence="1">
    <location>
        <begin position="6"/>
        <end position="24"/>
    </location>
</feature>
<evidence type="ECO:0000313" key="3">
    <source>
        <dbReference type="Proteomes" id="UP000077428"/>
    </source>
</evidence>
<reference evidence="3" key="1">
    <citation type="journal article" date="2016" name="Genome Announc.">
        <title>Draft Genome Sequences of Methanobrevibacter curvatus DSM11111, Methanobrevibacter cuticularis DSM11139, Methanobrevibacter filiformis DSM11501, and Methanobrevibacter oralis DSM7256.</title>
        <authorList>
            <person name="Poehlein A."/>
            <person name="Seedorf H."/>
        </authorList>
    </citation>
    <scope>NUCLEOTIDE SEQUENCE [LARGE SCALE GENOMIC DNA]</scope>
    <source>
        <strain evidence="3">DSM 7256 / JCM 30027 / ZR</strain>
    </source>
</reference>
<dbReference type="RefSeq" id="WP_052331820.1">
    <property type="nucleotide sequence ID" value="NZ_CABMAB010000023.1"/>
</dbReference>
<dbReference type="EMBL" id="LWMU01000055">
    <property type="protein sequence ID" value="KZX13246.1"/>
    <property type="molecule type" value="Genomic_DNA"/>
</dbReference>
<keyword evidence="1" id="KW-1133">Transmembrane helix</keyword>
<evidence type="ECO:0000256" key="1">
    <source>
        <dbReference type="SAM" id="Phobius"/>
    </source>
</evidence>
<dbReference type="STRING" id="66851.MBORA_07960"/>
<evidence type="ECO:0000313" key="2">
    <source>
        <dbReference type="EMBL" id="KZX13246.1"/>
    </source>
</evidence>
<organism evidence="2 3">
    <name type="scientific">Methanobrevibacter oralis</name>
    <dbReference type="NCBI Taxonomy" id="66851"/>
    <lineage>
        <taxon>Archaea</taxon>
        <taxon>Methanobacteriati</taxon>
        <taxon>Methanobacteriota</taxon>
        <taxon>Methanomada group</taxon>
        <taxon>Methanobacteria</taxon>
        <taxon>Methanobacteriales</taxon>
        <taxon>Methanobacteriaceae</taxon>
        <taxon>Methanobrevibacter</taxon>
    </lineage>
</organism>
<gene>
    <name evidence="2" type="ORF">MBORA_07960</name>
</gene>